<protein>
    <submittedName>
        <fullName evidence="3">Flagellar biosynthesis protein, FliO</fullName>
    </submittedName>
</protein>
<keyword evidence="2" id="KW-1133">Transmembrane helix</keyword>
<feature type="transmembrane region" description="Helical" evidence="2">
    <location>
        <begin position="12"/>
        <end position="37"/>
    </location>
</feature>
<feature type="compositionally biased region" description="Polar residues" evidence="1">
    <location>
        <begin position="156"/>
        <end position="169"/>
    </location>
</feature>
<keyword evidence="2" id="KW-0472">Membrane</keyword>
<organism evidence="3 4">
    <name type="scientific">Bartonella apis</name>
    <dbReference type="NCBI Taxonomy" id="1686310"/>
    <lineage>
        <taxon>Bacteria</taxon>
        <taxon>Pseudomonadati</taxon>
        <taxon>Pseudomonadota</taxon>
        <taxon>Alphaproteobacteria</taxon>
        <taxon>Hyphomicrobiales</taxon>
        <taxon>Bartonellaceae</taxon>
        <taxon>Bartonella</taxon>
    </lineage>
</organism>
<keyword evidence="3" id="KW-0969">Cilium</keyword>
<feature type="compositionally biased region" description="Basic and acidic residues" evidence="1">
    <location>
        <begin position="249"/>
        <end position="264"/>
    </location>
</feature>
<keyword evidence="3" id="KW-0282">Flagellum</keyword>
<feature type="region of interest" description="Disordered" evidence="1">
    <location>
        <begin position="103"/>
        <end position="293"/>
    </location>
</feature>
<sequence length="293" mass="32197">MHAWLENQIGQSAANIITSLVVLIIVIAAIAITISLLRKFNNGTFVVGGKSRTPRLSVRDAAAVDRTRRLVLVRRDNVEHLLMIGGPTDIVIETNIKIGEPAARNEDPAIAEMDSVRDTRPTSSYREPTLTKPSRSANNGPISPSRPISSDRRPTTDYSTVKINPSSGELNVAPTPDNARTTPEFNNYSSTDVSLNPNLQSPLPAPKEPSIGDFSPTKDDRMSLRPAPKQYISPDIRPTLKDSAVSAEIEGRREPALDEPRKNTDTSVNLDDDFDHMFENELSNAKKNEKIKP</sequence>
<evidence type="ECO:0000313" key="4">
    <source>
        <dbReference type="Proteomes" id="UP000187344"/>
    </source>
</evidence>
<feature type="compositionally biased region" description="Polar residues" evidence="1">
    <location>
        <begin position="178"/>
        <end position="201"/>
    </location>
</feature>
<gene>
    <name evidence="3" type="ORF">PEB0149_001720</name>
</gene>
<feature type="compositionally biased region" description="Basic and acidic residues" evidence="1">
    <location>
        <begin position="275"/>
        <end position="293"/>
    </location>
</feature>
<name>A0A1R0F727_9HYPH</name>
<dbReference type="OrthoDB" id="8456606at2"/>
<comment type="caution">
    <text evidence="3">The sequence shown here is derived from an EMBL/GenBank/DDBJ whole genome shotgun (WGS) entry which is preliminary data.</text>
</comment>
<dbReference type="Proteomes" id="UP000187344">
    <property type="component" value="Unassembled WGS sequence"/>
</dbReference>
<dbReference type="AlphaFoldDB" id="A0A1R0F727"/>
<keyword evidence="3" id="KW-0966">Cell projection</keyword>
<reference evidence="3 4" key="1">
    <citation type="submission" date="2016-12" db="EMBL/GenBank/DDBJ databases">
        <title>Comparative genomics of Bartonella apis.</title>
        <authorList>
            <person name="Engel P."/>
        </authorList>
    </citation>
    <scope>NUCLEOTIDE SEQUENCE [LARGE SCALE GENOMIC DNA]</scope>
    <source>
        <strain evidence="3 4">PEB0149</strain>
    </source>
</reference>
<dbReference type="InterPro" id="IPR052205">
    <property type="entry name" value="FliO/MopB"/>
</dbReference>
<dbReference type="RefSeq" id="WP_075870604.1">
    <property type="nucleotide sequence ID" value="NZ_LXYT01000003.1"/>
</dbReference>
<feature type="compositionally biased region" description="Polar residues" evidence="1">
    <location>
        <begin position="121"/>
        <end position="140"/>
    </location>
</feature>
<keyword evidence="4" id="KW-1185">Reference proteome</keyword>
<proteinExistence type="predicted"/>
<dbReference type="EMBL" id="LXYT01000003">
    <property type="protein sequence ID" value="OLY42765.1"/>
    <property type="molecule type" value="Genomic_DNA"/>
</dbReference>
<dbReference type="PANTHER" id="PTHR38766:SF1">
    <property type="entry name" value="FLAGELLAR PROTEIN FLIO"/>
    <property type="match status" value="1"/>
</dbReference>
<evidence type="ECO:0000313" key="3">
    <source>
        <dbReference type="EMBL" id="OLY42765.1"/>
    </source>
</evidence>
<accession>A0A1R0F727</accession>
<dbReference type="PANTHER" id="PTHR38766">
    <property type="entry name" value="FLAGELLAR PROTEIN FLIO"/>
    <property type="match status" value="1"/>
</dbReference>
<evidence type="ECO:0000256" key="2">
    <source>
        <dbReference type="SAM" id="Phobius"/>
    </source>
</evidence>
<evidence type="ECO:0000256" key="1">
    <source>
        <dbReference type="SAM" id="MobiDB-lite"/>
    </source>
</evidence>
<keyword evidence="2" id="KW-0812">Transmembrane</keyword>